<reference evidence="2 3" key="1">
    <citation type="journal article" date="2012" name="J. Bacteriol.">
        <title>Genome Sequence of the Bacteriocin-Producing Strain Lactococcus garvieae DCC43.</title>
        <authorList>
            <person name="Gabrielsen C."/>
            <person name="Brede D.A."/>
            <person name="Hernandez P.E."/>
            <person name="Nes I.F."/>
            <person name="Diep D.B."/>
        </authorList>
    </citation>
    <scope>NUCLEOTIDE SEQUENCE [LARGE SCALE GENOMIC DNA]</scope>
    <source>
        <strain evidence="2 3">DCC43</strain>
    </source>
</reference>
<dbReference type="PANTHER" id="PTHR37038">
    <property type="entry name" value="TRANSCRIPTIONAL REGULATOR-RELATED"/>
    <property type="match status" value="1"/>
</dbReference>
<dbReference type="AlphaFoldDB" id="K2QAQ0"/>
<dbReference type="PROSITE" id="PS50943">
    <property type="entry name" value="HTH_CROC1"/>
    <property type="match status" value="1"/>
</dbReference>
<dbReference type="SUPFAM" id="SSF47413">
    <property type="entry name" value="lambda repressor-like DNA-binding domains"/>
    <property type="match status" value="1"/>
</dbReference>
<evidence type="ECO:0000313" key="3">
    <source>
        <dbReference type="Proteomes" id="UP000006787"/>
    </source>
</evidence>
<dbReference type="EMBL" id="AMQS01000040">
    <property type="protein sequence ID" value="EKF50562.1"/>
    <property type="molecule type" value="Genomic_DNA"/>
</dbReference>
<dbReference type="CDD" id="cd00093">
    <property type="entry name" value="HTH_XRE"/>
    <property type="match status" value="1"/>
</dbReference>
<dbReference type="Proteomes" id="UP000006787">
    <property type="component" value="Unassembled WGS sequence"/>
</dbReference>
<gene>
    <name evidence="2" type="ORF">C426_2066</name>
</gene>
<protein>
    <submittedName>
        <fullName evidence="2">Transcription regulator</fullName>
    </submittedName>
</protein>
<accession>K2QAQ0</accession>
<feature type="domain" description="HTH cro/C1-type" evidence="1">
    <location>
        <begin position="10"/>
        <end position="63"/>
    </location>
</feature>
<evidence type="ECO:0000313" key="2">
    <source>
        <dbReference type="EMBL" id="EKF50562.1"/>
    </source>
</evidence>
<dbReference type="SMART" id="SM00530">
    <property type="entry name" value="HTH_XRE"/>
    <property type="match status" value="1"/>
</dbReference>
<dbReference type="InterPro" id="IPR010982">
    <property type="entry name" value="Lambda_DNA-bd_dom_sf"/>
</dbReference>
<dbReference type="InterPro" id="IPR053163">
    <property type="entry name" value="HTH-type_regulator_Rgg"/>
</dbReference>
<dbReference type="PANTHER" id="PTHR37038:SF12">
    <property type="entry name" value="TRANSCRIPTIONAL REGULATOR"/>
    <property type="match status" value="1"/>
</dbReference>
<dbReference type="GO" id="GO:0003677">
    <property type="term" value="F:DNA binding"/>
    <property type="evidence" value="ECO:0007669"/>
    <property type="project" value="InterPro"/>
</dbReference>
<dbReference type="Gene3D" id="1.10.260.40">
    <property type="entry name" value="lambda repressor-like DNA-binding domains"/>
    <property type="match status" value="1"/>
</dbReference>
<dbReference type="NCBIfam" id="TIGR01716">
    <property type="entry name" value="RGG_Cterm"/>
    <property type="match status" value="1"/>
</dbReference>
<dbReference type="InterPro" id="IPR001387">
    <property type="entry name" value="Cro/C1-type_HTH"/>
</dbReference>
<name>K2QAQ0_9LACT</name>
<dbReference type="Pfam" id="PF01381">
    <property type="entry name" value="HTH_3"/>
    <property type="match status" value="1"/>
</dbReference>
<organism evidence="2 3">
    <name type="scientific">Lactococcus garvieae DCC43</name>
    <dbReference type="NCBI Taxonomy" id="1231377"/>
    <lineage>
        <taxon>Bacteria</taxon>
        <taxon>Bacillati</taxon>
        <taxon>Bacillota</taxon>
        <taxon>Bacilli</taxon>
        <taxon>Lactobacillales</taxon>
        <taxon>Streptococcaceae</taxon>
        <taxon>Lactococcus</taxon>
    </lineage>
</organism>
<dbReference type="PATRIC" id="fig|1231377.3.peg.2047"/>
<proteinExistence type="predicted"/>
<dbReference type="Pfam" id="PF21259">
    <property type="entry name" value="Rgg_C"/>
    <property type="match status" value="1"/>
</dbReference>
<evidence type="ECO:0000259" key="1">
    <source>
        <dbReference type="PROSITE" id="PS50943"/>
    </source>
</evidence>
<dbReference type="RefSeq" id="WP_003136694.1">
    <property type="nucleotide sequence ID" value="NZ_AMQS01000040.1"/>
</dbReference>
<dbReference type="InterPro" id="IPR010057">
    <property type="entry name" value="Transcription_activator_Rgg_C"/>
</dbReference>
<comment type="caution">
    <text evidence="2">The sequence shown here is derived from an EMBL/GenBank/DDBJ whole genome shotgun (WGS) entry which is preliminary data.</text>
</comment>
<sequence>MVYKKYGEVFKELRKQHRRTLKDFEKVGISNATLSQFENGKSMLAFDKLEAALHEMHVTMAAYILMINNGESEYFLSEFIEIDKASITRDTDKLKNIYRSNSLYGAEEDCAISVAARAGYEELSPSDKETIEKYFTSCILWSRYELYLLINTAEQIDSSLLIELIDKFFSNKYYYLRERQEFKHLVARILVKGILYLIRNNRASEAQRMMKQLEQLPTEFELTERVAYMFLEGCYMMKFLSF</sequence>
<dbReference type="eggNOG" id="COG1396">
    <property type="taxonomic scope" value="Bacteria"/>
</dbReference>